<organism evidence="1 2">
    <name type="scientific">Solea senegalensis</name>
    <name type="common">Senegalese sole</name>
    <dbReference type="NCBI Taxonomy" id="28829"/>
    <lineage>
        <taxon>Eukaryota</taxon>
        <taxon>Metazoa</taxon>
        <taxon>Chordata</taxon>
        <taxon>Craniata</taxon>
        <taxon>Vertebrata</taxon>
        <taxon>Euteleostomi</taxon>
        <taxon>Actinopterygii</taxon>
        <taxon>Neopterygii</taxon>
        <taxon>Teleostei</taxon>
        <taxon>Neoteleostei</taxon>
        <taxon>Acanthomorphata</taxon>
        <taxon>Carangaria</taxon>
        <taxon>Pleuronectiformes</taxon>
        <taxon>Pleuronectoidei</taxon>
        <taxon>Soleidae</taxon>
        <taxon>Solea</taxon>
    </lineage>
</organism>
<evidence type="ECO:0000313" key="1">
    <source>
        <dbReference type="EMBL" id="KAG7525034.1"/>
    </source>
</evidence>
<dbReference type="InterPro" id="IPR052865">
    <property type="entry name" value="Zinc_finger_BED"/>
</dbReference>
<comment type="caution">
    <text evidence="1">The sequence shown here is derived from an EMBL/GenBank/DDBJ whole genome shotgun (WGS) entry which is preliminary data.</text>
</comment>
<proteinExistence type="predicted"/>
<keyword evidence="2" id="KW-1185">Reference proteome</keyword>
<protein>
    <submittedName>
        <fullName evidence="1">Zinc finger BED domain-containing protein 4-like isoform X2</fullName>
    </submittedName>
</protein>
<dbReference type="PANTHER" id="PTHR47241:SF1">
    <property type="entry name" value="BED-TYPE DOMAIN-CONTAINING PROTEIN"/>
    <property type="match status" value="1"/>
</dbReference>
<dbReference type="Proteomes" id="UP000693946">
    <property type="component" value="Linkage Group LG1"/>
</dbReference>
<dbReference type="EMBL" id="JAGKHQ010000001">
    <property type="protein sequence ID" value="KAG7525034.1"/>
    <property type="molecule type" value="Genomic_DNA"/>
</dbReference>
<reference evidence="1 2" key="1">
    <citation type="journal article" date="2021" name="Sci. Rep.">
        <title>Chromosome anchoring in Senegalese sole (Solea senegalensis) reveals sex-associated markers and genome rearrangements in flatfish.</title>
        <authorList>
            <person name="Guerrero-Cozar I."/>
            <person name="Gomez-Garrido J."/>
            <person name="Berbel C."/>
            <person name="Martinez-Blanch J.F."/>
            <person name="Alioto T."/>
            <person name="Claros M.G."/>
            <person name="Gagnaire P.A."/>
            <person name="Manchado M."/>
        </authorList>
    </citation>
    <scope>NUCLEOTIDE SEQUENCE [LARGE SCALE GENOMIC DNA]</scope>
    <source>
        <strain evidence="1">Sse05_10M</strain>
    </source>
</reference>
<evidence type="ECO:0000313" key="2">
    <source>
        <dbReference type="Proteomes" id="UP000693946"/>
    </source>
</evidence>
<dbReference type="PANTHER" id="PTHR47241">
    <property type="entry name" value="FINGER PROTEIN, PUTATIVE-RELATED"/>
    <property type="match status" value="1"/>
</dbReference>
<gene>
    <name evidence="1" type="ORF">JOB18_020809</name>
</gene>
<sequence>MPKKKLIQEVEARWNGTFQMLERVAELREPVGAALAGLKTDITALTSEDFSIVCECLAVLSPFFEATIELSEEKKVSGSKVVPLLKMIEKTIQEETAKVAVPVAQELGEHLIRLLREKLYKVQSMSILSLATLLDPRFKALGFFCPMKKEEAIKRLTAECSHIIGSTSRSLPPVASTSQDSGAERPGQYFWFDLHTTLEL</sequence>
<dbReference type="GO" id="GO:0005634">
    <property type="term" value="C:nucleus"/>
    <property type="evidence" value="ECO:0007669"/>
    <property type="project" value="TreeGrafter"/>
</dbReference>
<name>A0AAV6T6T0_SOLSE</name>
<dbReference type="AlphaFoldDB" id="A0AAV6T6T0"/>
<accession>A0AAV6T6T0</accession>